<dbReference type="Pfam" id="PF00096">
    <property type="entry name" value="zf-C2H2"/>
    <property type="match status" value="8"/>
</dbReference>
<feature type="domain" description="C2H2-type" evidence="6">
    <location>
        <begin position="547"/>
        <end position="570"/>
    </location>
</feature>
<dbReference type="FunFam" id="3.30.160.60:FF:000100">
    <property type="entry name" value="Zinc finger 45-like"/>
    <property type="match status" value="2"/>
</dbReference>
<feature type="domain" description="C2H2-type" evidence="6">
    <location>
        <begin position="221"/>
        <end position="248"/>
    </location>
</feature>
<organism evidence="7 8">
    <name type="scientific">Polypedilum vanderplanki</name>
    <name type="common">Sleeping chironomid midge</name>
    <dbReference type="NCBI Taxonomy" id="319348"/>
    <lineage>
        <taxon>Eukaryota</taxon>
        <taxon>Metazoa</taxon>
        <taxon>Ecdysozoa</taxon>
        <taxon>Arthropoda</taxon>
        <taxon>Hexapoda</taxon>
        <taxon>Insecta</taxon>
        <taxon>Pterygota</taxon>
        <taxon>Neoptera</taxon>
        <taxon>Endopterygota</taxon>
        <taxon>Diptera</taxon>
        <taxon>Nematocera</taxon>
        <taxon>Chironomoidea</taxon>
        <taxon>Chironomidae</taxon>
        <taxon>Chironominae</taxon>
        <taxon>Polypedilum</taxon>
        <taxon>Polypedilum</taxon>
    </lineage>
</organism>
<feature type="domain" description="C2H2-type" evidence="6">
    <location>
        <begin position="101"/>
        <end position="123"/>
    </location>
</feature>
<dbReference type="Proteomes" id="UP001107558">
    <property type="component" value="Chromosome 3"/>
</dbReference>
<evidence type="ECO:0000256" key="2">
    <source>
        <dbReference type="ARBA" id="ARBA00022737"/>
    </source>
</evidence>
<sequence>MSQFNSLLILDVDENAGNEYNQVSNDEDNVIYYMLDAEGIKYYESINFVQESSHQSASTSILQNDSIYIYPNKYICDHCGKTFSQKNNIRLHMNRHKFFEFECHACGKKYKTIQSLRYHLRQHFEIYSCEICGQEFKHKKLFIAHNASAHNQELLIKCNFCARKFARIDIRDAHERSVHHVNGNYHSAQYNCKEKPCQESFIYRNELVNHMILHHYTGNIHSCHECGKNFKKKSLLTQHMKIHEKNTMKYFCDICQQSFTYKSGLIKHLKRNRCNKILKIRSLNNFSKHQMKEIAKKQLLEITVSNSSVVKNLKLQSSIENDFEKNNRIARESNMNLGCFNEAVEHYNDVKFNFICDICNANYKTKVLLSKHIKNTHLLEMNSEKHLKIHKITKALYKCPECDKVFKREFDVVSHQKNTHSSIKIYVKCEQCGKTILERSLKSHMINQHSEKANYKPFICEYCGKRERYEKNILRHVNSVHIPQNRGITYKCPDCPEIFFRVRDLRAHSFVHFTGKIYSCDLCNKQFKKNYDLRTHMNAHKNSQVPKQCPKCNRFFQTKSGLYRHLRNHD</sequence>
<dbReference type="AlphaFoldDB" id="A0A9J6BP49"/>
<dbReference type="EMBL" id="JADBJN010000003">
    <property type="protein sequence ID" value="KAG5671649.1"/>
    <property type="molecule type" value="Genomic_DNA"/>
</dbReference>
<accession>A0A9J6BP49</accession>
<feature type="domain" description="C2H2-type" evidence="6">
    <location>
        <begin position="490"/>
        <end position="517"/>
    </location>
</feature>
<protein>
    <recommendedName>
        <fullName evidence="6">C2H2-type domain-containing protein</fullName>
    </recommendedName>
</protein>
<evidence type="ECO:0000256" key="1">
    <source>
        <dbReference type="ARBA" id="ARBA00022723"/>
    </source>
</evidence>
<feature type="domain" description="C2H2-type" evidence="6">
    <location>
        <begin position="354"/>
        <end position="382"/>
    </location>
</feature>
<keyword evidence="3 5" id="KW-0863">Zinc-finger</keyword>
<evidence type="ECO:0000256" key="5">
    <source>
        <dbReference type="PROSITE-ProRule" id="PRU00042"/>
    </source>
</evidence>
<name>A0A9J6BP49_POLVA</name>
<keyword evidence="4" id="KW-0862">Zinc</keyword>
<evidence type="ECO:0000256" key="3">
    <source>
        <dbReference type="ARBA" id="ARBA00022771"/>
    </source>
</evidence>
<dbReference type="InterPro" id="IPR013087">
    <property type="entry name" value="Znf_C2H2_type"/>
</dbReference>
<proteinExistence type="predicted"/>
<dbReference type="PROSITE" id="PS50157">
    <property type="entry name" value="ZINC_FINGER_C2H2_2"/>
    <property type="match status" value="12"/>
</dbReference>
<dbReference type="PANTHER" id="PTHR24379:SF121">
    <property type="entry name" value="C2H2-TYPE DOMAIN-CONTAINING PROTEIN"/>
    <property type="match status" value="1"/>
</dbReference>
<dbReference type="PANTHER" id="PTHR24379">
    <property type="entry name" value="KRAB AND ZINC FINGER DOMAIN-CONTAINING"/>
    <property type="match status" value="1"/>
</dbReference>
<feature type="domain" description="C2H2-type" evidence="6">
    <location>
        <begin position="518"/>
        <end position="545"/>
    </location>
</feature>
<feature type="domain" description="C2H2-type" evidence="6">
    <location>
        <begin position="127"/>
        <end position="155"/>
    </location>
</feature>
<dbReference type="SMART" id="SM00355">
    <property type="entry name" value="ZnF_C2H2"/>
    <property type="match status" value="14"/>
</dbReference>
<feature type="domain" description="C2H2-type" evidence="6">
    <location>
        <begin position="74"/>
        <end position="96"/>
    </location>
</feature>
<feature type="domain" description="C2H2-type" evidence="6">
    <location>
        <begin position="397"/>
        <end position="425"/>
    </location>
</feature>
<feature type="domain" description="C2H2-type" evidence="6">
    <location>
        <begin position="458"/>
        <end position="486"/>
    </location>
</feature>
<dbReference type="Gene3D" id="3.30.160.60">
    <property type="entry name" value="Classic Zinc Finger"/>
    <property type="match status" value="8"/>
</dbReference>
<dbReference type="SUPFAM" id="SSF57667">
    <property type="entry name" value="beta-beta-alpha zinc fingers"/>
    <property type="match status" value="7"/>
</dbReference>
<reference evidence="7" key="1">
    <citation type="submission" date="2021-03" db="EMBL/GenBank/DDBJ databases">
        <title>Chromosome level genome of the anhydrobiotic midge Polypedilum vanderplanki.</title>
        <authorList>
            <person name="Yoshida Y."/>
            <person name="Kikawada T."/>
            <person name="Gusev O."/>
        </authorList>
    </citation>
    <scope>NUCLEOTIDE SEQUENCE</scope>
    <source>
        <strain evidence="7">NIAS01</strain>
        <tissue evidence="7">Whole body or cell culture</tissue>
    </source>
</reference>
<dbReference type="PROSITE" id="PS00028">
    <property type="entry name" value="ZINC_FINGER_C2H2_1"/>
    <property type="match status" value="9"/>
</dbReference>
<dbReference type="Pfam" id="PF13912">
    <property type="entry name" value="zf-C2H2_6"/>
    <property type="match status" value="2"/>
</dbReference>
<feature type="domain" description="C2H2-type" evidence="6">
    <location>
        <begin position="190"/>
        <end position="214"/>
    </location>
</feature>
<evidence type="ECO:0000259" key="6">
    <source>
        <dbReference type="PROSITE" id="PS50157"/>
    </source>
</evidence>
<gene>
    <name evidence="7" type="ORF">PVAND_001840</name>
</gene>
<evidence type="ECO:0000313" key="8">
    <source>
        <dbReference type="Proteomes" id="UP001107558"/>
    </source>
</evidence>
<keyword evidence="2" id="KW-0677">Repeat</keyword>
<feature type="domain" description="C2H2-type" evidence="6">
    <location>
        <begin position="250"/>
        <end position="277"/>
    </location>
</feature>
<keyword evidence="1" id="KW-0479">Metal-binding</keyword>
<dbReference type="InterPro" id="IPR036236">
    <property type="entry name" value="Znf_C2H2_sf"/>
</dbReference>
<evidence type="ECO:0000313" key="7">
    <source>
        <dbReference type="EMBL" id="KAG5671649.1"/>
    </source>
</evidence>
<comment type="caution">
    <text evidence="7">The sequence shown here is derived from an EMBL/GenBank/DDBJ whole genome shotgun (WGS) entry which is preliminary data.</text>
</comment>
<evidence type="ECO:0000256" key="4">
    <source>
        <dbReference type="ARBA" id="ARBA00022833"/>
    </source>
</evidence>
<dbReference type="OrthoDB" id="7758866at2759"/>
<keyword evidence="8" id="KW-1185">Reference proteome</keyword>
<dbReference type="GO" id="GO:0008270">
    <property type="term" value="F:zinc ion binding"/>
    <property type="evidence" value="ECO:0007669"/>
    <property type="project" value="UniProtKB-KW"/>
</dbReference>